<dbReference type="EMBL" id="JAIZAY010000389">
    <property type="protein sequence ID" value="KAJ8018398.1"/>
    <property type="molecule type" value="Genomic_DNA"/>
</dbReference>
<dbReference type="AlphaFoldDB" id="A0A9Q0Y9E7"/>
<evidence type="ECO:0000313" key="2">
    <source>
        <dbReference type="Proteomes" id="UP001152320"/>
    </source>
</evidence>
<keyword evidence="2" id="KW-1185">Reference proteome</keyword>
<sequence>MSLEARRHRDDLIEVFKIMRGFDRIPVHELFQLKCHQKSHMIIRGHAMTILKQRPNLMLRRYYFSQLVIDDWNSLPQVARSC</sequence>
<organism evidence="1 2">
    <name type="scientific">Holothuria leucospilota</name>
    <name type="common">Black long sea cucumber</name>
    <name type="synonym">Mertensiothuria leucospilota</name>
    <dbReference type="NCBI Taxonomy" id="206669"/>
    <lineage>
        <taxon>Eukaryota</taxon>
        <taxon>Metazoa</taxon>
        <taxon>Echinodermata</taxon>
        <taxon>Eleutherozoa</taxon>
        <taxon>Echinozoa</taxon>
        <taxon>Holothuroidea</taxon>
        <taxon>Aspidochirotacea</taxon>
        <taxon>Aspidochirotida</taxon>
        <taxon>Holothuriidae</taxon>
        <taxon>Holothuria</taxon>
    </lineage>
</organism>
<gene>
    <name evidence="1" type="ORF">HOLleu_43631</name>
</gene>
<comment type="caution">
    <text evidence="1">The sequence shown here is derived from an EMBL/GenBank/DDBJ whole genome shotgun (WGS) entry which is preliminary data.</text>
</comment>
<reference evidence="1" key="1">
    <citation type="submission" date="2021-10" db="EMBL/GenBank/DDBJ databases">
        <title>Tropical sea cucumber genome reveals ecological adaptation and Cuvierian tubules defense mechanism.</title>
        <authorList>
            <person name="Chen T."/>
        </authorList>
    </citation>
    <scope>NUCLEOTIDE SEQUENCE</scope>
    <source>
        <strain evidence="1">Nanhai2018</strain>
        <tissue evidence="1">Muscle</tissue>
    </source>
</reference>
<protein>
    <submittedName>
        <fullName evidence="1">Uncharacterized protein</fullName>
    </submittedName>
</protein>
<dbReference type="Proteomes" id="UP001152320">
    <property type="component" value="Unassembled WGS sequence"/>
</dbReference>
<name>A0A9Q0Y9E7_HOLLE</name>
<evidence type="ECO:0000313" key="1">
    <source>
        <dbReference type="EMBL" id="KAJ8018398.1"/>
    </source>
</evidence>
<dbReference type="OrthoDB" id="10063766at2759"/>
<proteinExistence type="predicted"/>
<accession>A0A9Q0Y9E7</accession>